<evidence type="ECO:0000313" key="2">
    <source>
        <dbReference type="EMBL" id="KAF7274997.1"/>
    </source>
</evidence>
<keyword evidence="3" id="KW-1185">Reference proteome</keyword>
<name>A0A834I5M0_RHYFE</name>
<evidence type="ECO:0000256" key="1">
    <source>
        <dbReference type="SAM" id="MobiDB-lite"/>
    </source>
</evidence>
<dbReference type="AlphaFoldDB" id="A0A834I5M0"/>
<sequence length="100" mass="11486">MQRAQPWQTSNSSRAGSPIHSVQARLRNFSTCLEISSRSGSKQSREIRQAAKGRESTSKWNGRFPVLDSILFIPDKDEIDNSKMYSRTTAIYRRFYVNAK</sequence>
<reference evidence="2" key="1">
    <citation type="submission" date="2020-08" db="EMBL/GenBank/DDBJ databases">
        <title>Genome sequencing and assembly of the red palm weevil Rhynchophorus ferrugineus.</title>
        <authorList>
            <person name="Dias G.B."/>
            <person name="Bergman C.M."/>
            <person name="Manee M."/>
        </authorList>
    </citation>
    <scope>NUCLEOTIDE SEQUENCE</scope>
    <source>
        <strain evidence="2">AA-2017</strain>
        <tissue evidence="2">Whole larva</tissue>
    </source>
</reference>
<organism evidence="2 3">
    <name type="scientific">Rhynchophorus ferrugineus</name>
    <name type="common">Red palm weevil</name>
    <name type="synonym">Curculio ferrugineus</name>
    <dbReference type="NCBI Taxonomy" id="354439"/>
    <lineage>
        <taxon>Eukaryota</taxon>
        <taxon>Metazoa</taxon>
        <taxon>Ecdysozoa</taxon>
        <taxon>Arthropoda</taxon>
        <taxon>Hexapoda</taxon>
        <taxon>Insecta</taxon>
        <taxon>Pterygota</taxon>
        <taxon>Neoptera</taxon>
        <taxon>Endopterygota</taxon>
        <taxon>Coleoptera</taxon>
        <taxon>Polyphaga</taxon>
        <taxon>Cucujiformia</taxon>
        <taxon>Curculionidae</taxon>
        <taxon>Dryophthorinae</taxon>
        <taxon>Rhynchophorus</taxon>
    </lineage>
</organism>
<accession>A0A834I5M0</accession>
<feature type="region of interest" description="Disordered" evidence="1">
    <location>
        <begin position="37"/>
        <end position="58"/>
    </location>
</feature>
<dbReference type="EMBL" id="JAACXV010011638">
    <property type="protein sequence ID" value="KAF7274997.1"/>
    <property type="molecule type" value="Genomic_DNA"/>
</dbReference>
<dbReference type="Proteomes" id="UP000625711">
    <property type="component" value="Unassembled WGS sequence"/>
</dbReference>
<comment type="caution">
    <text evidence="2">The sequence shown here is derived from an EMBL/GenBank/DDBJ whole genome shotgun (WGS) entry which is preliminary data.</text>
</comment>
<proteinExistence type="predicted"/>
<feature type="compositionally biased region" description="Basic and acidic residues" evidence="1">
    <location>
        <begin position="43"/>
        <end position="57"/>
    </location>
</feature>
<evidence type="ECO:0000313" key="3">
    <source>
        <dbReference type="Proteomes" id="UP000625711"/>
    </source>
</evidence>
<gene>
    <name evidence="2" type="ORF">GWI33_012285</name>
</gene>
<protein>
    <submittedName>
        <fullName evidence="2">Uncharacterized protein</fullName>
    </submittedName>
</protein>